<dbReference type="InterPro" id="IPR037883">
    <property type="entry name" value="Knr4/Smi1-like_sf"/>
</dbReference>
<sequence length="230" mass="25708">MASDDDVVFEAVRERVFSGEYLDHRLSLPEIASGGATQCWTGREEWQTVYLRGTPEYDTALAAGQLEPLPPLTPASEEAVHECEKLLGRPLPPLLRRCYLELGDGGFGPGYGLFSLRDSEHGDSVVDAIKRQVEWPRAWQPMAGSLMPLCAWGCGIESLIDCRNSSGGMWAIDPNPAPEDDPDVMLFPETFTFTEWMRRWIDGTLQQPWLLQDEEKGFWRGATDAECGAR</sequence>
<gene>
    <name evidence="2" type="ORF">NE857_14900</name>
</gene>
<dbReference type="InterPro" id="IPR018958">
    <property type="entry name" value="Knr4/Smi1-like_dom"/>
</dbReference>
<dbReference type="SUPFAM" id="SSF160631">
    <property type="entry name" value="SMI1/KNR4-like"/>
    <property type="match status" value="1"/>
</dbReference>
<protein>
    <submittedName>
        <fullName evidence="2">SMI1/KNR4 family protein</fullName>
    </submittedName>
</protein>
<dbReference type="Proteomes" id="UP001055940">
    <property type="component" value="Chromosome"/>
</dbReference>
<organism evidence="2 3">
    <name type="scientific">Nocardiopsis exhalans</name>
    <dbReference type="NCBI Taxonomy" id="163604"/>
    <lineage>
        <taxon>Bacteria</taxon>
        <taxon>Bacillati</taxon>
        <taxon>Actinomycetota</taxon>
        <taxon>Actinomycetes</taxon>
        <taxon>Streptosporangiales</taxon>
        <taxon>Nocardiopsidaceae</taxon>
        <taxon>Nocardiopsis</taxon>
    </lineage>
</organism>
<accession>A0ABY5DHU3</accession>
<dbReference type="Pfam" id="PF09346">
    <property type="entry name" value="SMI1_KNR4"/>
    <property type="match status" value="1"/>
</dbReference>
<name>A0ABY5DHU3_9ACTN</name>
<evidence type="ECO:0000259" key="1">
    <source>
        <dbReference type="SMART" id="SM00860"/>
    </source>
</evidence>
<dbReference type="RefSeq" id="WP_254421537.1">
    <property type="nucleotide sequence ID" value="NZ_CP099837.1"/>
</dbReference>
<feature type="domain" description="Knr4/Smi1-like" evidence="1">
    <location>
        <begin position="74"/>
        <end position="199"/>
    </location>
</feature>
<dbReference type="SMART" id="SM00860">
    <property type="entry name" value="SMI1_KNR4"/>
    <property type="match status" value="1"/>
</dbReference>
<dbReference type="EMBL" id="CP099837">
    <property type="protein sequence ID" value="USY22782.1"/>
    <property type="molecule type" value="Genomic_DNA"/>
</dbReference>
<dbReference type="Gene3D" id="3.40.1580.10">
    <property type="entry name" value="SMI1/KNR4-like"/>
    <property type="match status" value="1"/>
</dbReference>
<reference evidence="2" key="1">
    <citation type="submission" date="2022-06" db="EMBL/GenBank/DDBJ databases">
        <authorList>
            <person name="Ping M."/>
        </authorList>
    </citation>
    <scope>NUCLEOTIDE SEQUENCE</scope>
    <source>
        <strain evidence="2">JCM11759T</strain>
    </source>
</reference>
<evidence type="ECO:0000313" key="2">
    <source>
        <dbReference type="EMBL" id="USY22782.1"/>
    </source>
</evidence>
<keyword evidence="3" id="KW-1185">Reference proteome</keyword>
<evidence type="ECO:0000313" key="3">
    <source>
        <dbReference type="Proteomes" id="UP001055940"/>
    </source>
</evidence>
<proteinExistence type="predicted"/>